<dbReference type="Proteomes" id="UP000306102">
    <property type="component" value="Unassembled WGS sequence"/>
</dbReference>
<organism evidence="1 2">
    <name type="scientific">Camellia sinensis var. sinensis</name>
    <name type="common">China tea</name>
    <dbReference type="NCBI Taxonomy" id="542762"/>
    <lineage>
        <taxon>Eukaryota</taxon>
        <taxon>Viridiplantae</taxon>
        <taxon>Streptophyta</taxon>
        <taxon>Embryophyta</taxon>
        <taxon>Tracheophyta</taxon>
        <taxon>Spermatophyta</taxon>
        <taxon>Magnoliopsida</taxon>
        <taxon>eudicotyledons</taxon>
        <taxon>Gunneridae</taxon>
        <taxon>Pentapetalae</taxon>
        <taxon>asterids</taxon>
        <taxon>Ericales</taxon>
        <taxon>Theaceae</taxon>
        <taxon>Camellia</taxon>
    </lineage>
</organism>
<protein>
    <submittedName>
        <fullName evidence="1">Uncharacterized protein</fullName>
    </submittedName>
</protein>
<gene>
    <name evidence="1" type="ORF">TEA_010864</name>
</gene>
<evidence type="ECO:0000313" key="1">
    <source>
        <dbReference type="EMBL" id="THG06324.1"/>
    </source>
</evidence>
<dbReference type="AlphaFoldDB" id="A0A4S4DTS4"/>
<name>A0A4S4DTS4_CAMSN</name>
<dbReference type="PANTHER" id="PTHR47042">
    <property type="entry name" value="C2 DOMAIN-CONTAINING PROTEIN-LIKE"/>
    <property type="match status" value="1"/>
</dbReference>
<dbReference type="EMBL" id="SDRB02010459">
    <property type="protein sequence ID" value="THG06324.1"/>
    <property type="molecule type" value="Genomic_DNA"/>
</dbReference>
<evidence type="ECO:0000313" key="2">
    <source>
        <dbReference type="Proteomes" id="UP000306102"/>
    </source>
</evidence>
<dbReference type="STRING" id="542762.A0A4S4DTS4"/>
<sequence>MVSSMQYMIHQQNTIKHSLKSAHNYPIFKQLLFPLNRSVLLLPSSSSSSSWFSLPTRSTSSHFHDSPSSRYDELWMPLISDLTVGSTSTHHPPMILPPIDIQWVWFCHTFNPVLSDSETVRWLNHTIEKIWPVCMEQIVSQKILLPVMPWFLQQYKPWTVYGAATTASKNSWHSWAMCSNYEISVKSNYNFEKPFLHLARKLAGHEAELAAAASQPLPDDDDDAFD</sequence>
<accession>A0A4S4DTS4</accession>
<dbReference type="InterPro" id="IPR052847">
    <property type="entry name" value="Ext_Synaptotagmin/KAHRP-like"/>
</dbReference>
<comment type="caution">
    <text evidence="1">The sequence shown here is derived from an EMBL/GenBank/DDBJ whole genome shotgun (WGS) entry which is preliminary data.</text>
</comment>
<keyword evidence="2" id="KW-1185">Reference proteome</keyword>
<reference evidence="1 2" key="1">
    <citation type="journal article" date="2018" name="Proc. Natl. Acad. Sci. U.S.A.">
        <title>Draft genome sequence of Camellia sinensis var. sinensis provides insights into the evolution of the tea genome and tea quality.</title>
        <authorList>
            <person name="Wei C."/>
            <person name="Yang H."/>
            <person name="Wang S."/>
            <person name="Zhao J."/>
            <person name="Liu C."/>
            <person name="Gao L."/>
            <person name="Xia E."/>
            <person name="Lu Y."/>
            <person name="Tai Y."/>
            <person name="She G."/>
            <person name="Sun J."/>
            <person name="Cao H."/>
            <person name="Tong W."/>
            <person name="Gao Q."/>
            <person name="Li Y."/>
            <person name="Deng W."/>
            <person name="Jiang X."/>
            <person name="Wang W."/>
            <person name="Chen Q."/>
            <person name="Zhang S."/>
            <person name="Li H."/>
            <person name="Wu J."/>
            <person name="Wang P."/>
            <person name="Li P."/>
            <person name="Shi C."/>
            <person name="Zheng F."/>
            <person name="Jian J."/>
            <person name="Huang B."/>
            <person name="Shan D."/>
            <person name="Shi M."/>
            <person name="Fang C."/>
            <person name="Yue Y."/>
            <person name="Li F."/>
            <person name="Li D."/>
            <person name="Wei S."/>
            <person name="Han B."/>
            <person name="Jiang C."/>
            <person name="Yin Y."/>
            <person name="Xia T."/>
            <person name="Zhang Z."/>
            <person name="Bennetzen J.L."/>
            <person name="Zhao S."/>
            <person name="Wan X."/>
        </authorList>
    </citation>
    <scope>NUCLEOTIDE SEQUENCE [LARGE SCALE GENOMIC DNA]</scope>
    <source>
        <strain evidence="2">cv. Shuchazao</strain>
        <tissue evidence="1">Leaf</tissue>
    </source>
</reference>
<proteinExistence type="predicted"/>
<dbReference type="PANTHER" id="PTHR47042:SF4">
    <property type="entry name" value="OS02G0313700 PROTEIN"/>
    <property type="match status" value="1"/>
</dbReference>